<reference evidence="6 7" key="1">
    <citation type="submission" date="2015-01" db="EMBL/GenBank/DDBJ databases">
        <title>Comparative genomics of the lactic acid bacteria isolated from the honey bee gut.</title>
        <authorList>
            <person name="Ellegaard K.M."/>
            <person name="Tamarit D."/>
            <person name="Javelind E."/>
            <person name="Olofsson T."/>
            <person name="Andersson S.G."/>
            <person name="Vasquez A."/>
        </authorList>
    </citation>
    <scope>NUCLEOTIDE SEQUENCE [LARGE SCALE GENOMIC DNA]</scope>
    <source>
        <strain evidence="6 7">Hma11</strain>
    </source>
</reference>
<dbReference type="CDD" id="cd05466">
    <property type="entry name" value="PBP2_LTTR_substrate"/>
    <property type="match status" value="1"/>
</dbReference>
<dbReference type="PRINTS" id="PR00039">
    <property type="entry name" value="HTHLYSR"/>
</dbReference>
<gene>
    <name evidence="6" type="ORF">JF72_00440</name>
</gene>
<dbReference type="EMBL" id="JXLG01000002">
    <property type="protein sequence ID" value="KJY62526.1"/>
    <property type="molecule type" value="Genomic_DNA"/>
</dbReference>
<dbReference type="GO" id="GO:0003700">
    <property type="term" value="F:DNA-binding transcription factor activity"/>
    <property type="evidence" value="ECO:0007669"/>
    <property type="project" value="InterPro"/>
</dbReference>
<keyword evidence="7" id="KW-1185">Reference proteome</keyword>
<dbReference type="InterPro" id="IPR050950">
    <property type="entry name" value="HTH-type_LysR_regulators"/>
</dbReference>
<dbReference type="InterPro" id="IPR036388">
    <property type="entry name" value="WH-like_DNA-bd_sf"/>
</dbReference>
<dbReference type="AlphaFoldDB" id="A0A0F4LYB1"/>
<dbReference type="PROSITE" id="PS50931">
    <property type="entry name" value="HTH_LYSR"/>
    <property type="match status" value="1"/>
</dbReference>
<dbReference type="Pfam" id="PF03466">
    <property type="entry name" value="LysR_substrate"/>
    <property type="match status" value="1"/>
</dbReference>
<dbReference type="Pfam" id="PF00126">
    <property type="entry name" value="HTH_1"/>
    <property type="match status" value="1"/>
</dbReference>
<dbReference type="Gene3D" id="1.10.10.10">
    <property type="entry name" value="Winged helix-like DNA-binding domain superfamily/Winged helix DNA-binding domain"/>
    <property type="match status" value="1"/>
</dbReference>
<dbReference type="STRING" id="303541.JF72_00440"/>
<evidence type="ECO:0000313" key="7">
    <source>
        <dbReference type="Proteomes" id="UP000033682"/>
    </source>
</evidence>
<dbReference type="Gene3D" id="3.40.190.290">
    <property type="match status" value="1"/>
</dbReference>
<name>A0A0F4LYB1_9LACO</name>
<dbReference type="SUPFAM" id="SSF53850">
    <property type="entry name" value="Periplasmic binding protein-like II"/>
    <property type="match status" value="1"/>
</dbReference>
<feature type="domain" description="HTH lysR-type" evidence="5">
    <location>
        <begin position="1"/>
        <end position="58"/>
    </location>
</feature>
<evidence type="ECO:0000256" key="1">
    <source>
        <dbReference type="ARBA" id="ARBA00009437"/>
    </source>
</evidence>
<keyword evidence="2" id="KW-0805">Transcription regulation</keyword>
<comment type="caution">
    <text evidence="6">The sequence shown here is derived from an EMBL/GenBank/DDBJ whole genome shotgun (WGS) entry which is preliminary data.</text>
</comment>
<proteinExistence type="inferred from homology"/>
<dbReference type="SUPFAM" id="SSF46785">
    <property type="entry name" value="Winged helix' DNA-binding domain"/>
    <property type="match status" value="1"/>
</dbReference>
<dbReference type="InterPro" id="IPR036390">
    <property type="entry name" value="WH_DNA-bd_sf"/>
</dbReference>
<sequence>MDIKKLETFINLVETRNYTRTAKALHVTQPTVSHDIKAIESEIGVKLFNRNKRYVNVTEDGAAFYRKIKPLINNYYSAVQDIQKKELEANSKISIGYSYTPFNDYYLPLWIKRFQQKYVNAKFSLISLNHNELKQHILSNEIDLLITTSKDAEDLSNIKSYHIENEPFKAIVPKSNPLSKKPKLKLADFQGEKMLFLDNNWAAADLINLQNKVMHTNNQMHITYANDLSALDILIRAEQGIAFGLYCLYPKLEENSIYVPLKWEPTVDLVAVIQESNNKRIVHQFIKFIQEFNFDFKDKNQ</sequence>
<organism evidence="6 7">
    <name type="scientific">Lactobacillus apis</name>
    <dbReference type="NCBI Taxonomy" id="303541"/>
    <lineage>
        <taxon>Bacteria</taxon>
        <taxon>Bacillati</taxon>
        <taxon>Bacillota</taxon>
        <taxon>Bacilli</taxon>
        <taxon>Lactobacillales</taxon>
        <taxon>Lactobacillaceae</taxon>
        <taxon>Lactobacillus</taxon>
    </lineage>
</organism>
<dbReference type="Proteomes" id="UP000033682">
    <property type="component" value="Unassembled WGS sequence"/>
</dbReference>
<dbReference type="HOGENOM" id="CLU_039613_6_2_9"/>
<evidence type="ECO:0000256" key="3">
    <source>
        <dbReference type="ARBA" id="ARBA00023125"/>
    </source>
</evidence>
<dbReference type="InterPro" id="IPR000847">
    <property type="entry name" value="LysR_HTH_N"/>
</dbReference>
<accession>A0A0F4LYB1</accession>
<evidence type="ECO:0000313" key="6">
    <source>
        <dbReference type="EMBL" id="KJY62526.1"/>
    </source>
</evidence>
<evidence type="ECO:0000256" key="4">
    <source>
        <dbReference type="ARBA" id="ARBA00023163"/>
    </source>
</evidence>
<keyword evidence="3" id="KW-0238">DNA-binding</keyword>
<dbReference type="PATRIC" id="fig|303541.3.peg.183"/>
<dbReference type="PANTHER" id="PTHR30419">
    <property type="entry name" value="HTH-TYPE TRANSCRIPTIONAL REGULATOR YBHD"/>
    <property type="match status" value="1"/>
</dbReference>
<comment type="similarity">
    <text evidence="1">Belongs to the LysR transcriptional regulatory family.</text>
</comment>
<dbReference type="InterPro" id="IPR005119">
    <property type="entry name" value="LysR_subst-bd"/>
</dbReference>
<protein>
    <recommendedName>
        <fullName evidence="5">HTH lysR-type domain-containing protein</fullName>
    </recommendedName>
</protein>
<keyword evidence="4" id="KW-0804">Transcription</keyword>
<evidence type="ECO:0000256" key="2">
    <source>
        <dbReference type="ARBA" id="ARBA00023015"/>
    </source>
</evidence>
<evidence type="ECO:0000259" key="5">
    <source>
        <dbReference type="PROSITE" id="PS50931"/>
    </source>
</evidence>
<dbReference type="PANTHER" id="PTHR30419:SF28">
    <property type="entry name" value="HTH-TYPE TRANSCRIPTIONAL REGULATOR BSDA"/>
    <property type="match status" value="1"/>
</dbReference>
<dbReference type="RefSeq" id="WP_046305759.1">
    <property type="nucleotide sequence ID" value="NZ_KQ033999.1"/>
</dbReference>
<dbReference type="GO" id="GO:0003677">
    <property type="term" value="F:DNA binding"/>
    <property type="evidence" value="ECO:0007669"/>
    <property type="project" value="UniProtKB-KW"/>
</dbReference>
<dbReference type="GO" id="GO:0005829">
    <property type="term" value="C:cytosol"/>
    <property type="evidence" value="ECO:0007669"/>
    <property type="project" value="TreeGrafter"/>
</dbReference>
<dbReference type="FunFam" id="1.10.10.10:FF:000001">
    <property type="entry name" value="LysR family transcriptional regulator"/>
    <property type="match status" value="1"/>
</dbReference>